<organism evidence="1 2">
    <name type="scientific">Tritrichomonas foetus</name>
    <dbReference type="NCBI Taxonomy" id="1144522"/>
    <lineage>
        <taxon>Eukaryota</taxon>
        <taxon>Metamonada</taxon>
        <taxon>Parabasalia</taxon>
        <taxon>Tritrichomonadida</taxon>
        <taxon>Tritrichomonadidae</taxon>
        <taxon>Tritrichomonas</taxon>
    </lineage>
</organism>
<dbReference type="RefSeq" id="XP_068369631.1">
    <property type="nucleotide sequence ID" value="XM_068513981.1"/>
</dbReference>
<name>A0A1J4KZ19_9EUKA</name>
<dbReference type="AlphaFoldDB" id="A0A1J4KZ19"/>
<reference evidence="1" key="1">
    <citation type="submission" date="2016-10" db="EMBL/GenBank/DDBJ databases">
        <authorList>
            <person name="Benchimol M."/>
            <person name="Almeida L.G."/>
            <person name="Vasconcelos A.T."/>
            <person name="Perreira-Neves A."/>
            <person name="Rosa I.A."/>
            <person name="Tasca T."/>
            <person name="Bogo M.R."/>
            <person name="de Souza W."/>
        </authorList>
    </citation>
    <scope>NUCLEOTIDE SEQUENCE [LARGE SCALE GENOMIC DNA]</scope>
    <source>
        <strain evidence="1">K</strain>
    </source>
</reference>
<dbReference type="EMBL" id="MLAK01000108">
    <property type="protein sequence ID" value="OHT16495.1"/>
    <property type="molecule type" value="Genomic_DNA"/>
</dbReference>
<accession>A0A1J4KZ19</accession>
<gene>
    <name evidence="1" type="ORF">TRFO_41803</name>
</gene>
<protein>
    <submittedName>
        <fullName evidence="1">Uncharacterized protein</fullName>
    </submittedName>
</protein>
<dbReference type="Proteomes" id="UP000179807">
    <property type="component" value="Unassembled WGS sequence"/>
</dbReference>
<comment type="caution">
    <text evidence="1">The sequence shown here is derived from an EMBL/GenBank/DDBJ whole genome shotgun (WGS) entry which is preliminary data.</text>
</comment>
<evidence type="ECO:0000313" key="1">
    <source>
        <dbReference type="EMBL" id="OHT16495.1"/>
    </source>
</evidence>
<evidence type="ECO:0000313" key="2">
    <source>
        <dbReference type="Proteomes" id="UP000179807"/>
    </source>
</evidence>
<keyword evidence="2" id="KW-1185">Reference proteome</keyword>
<dbReference type="GeneID" id="94848685"/>
<dbReference type="VEuPathDB" id="TrichDB:TRFO_41803"/>
<proteinExistence type="predicted"/>
<sequence length="133" mass="15238">MDNIPSPKVIIQEKKEKKSKNLIQLSPIRSPVKLMYTRDYTSLKSLNEDNDSIYDAFTNDDILNGDFDVDEAEKFIKSLNTDINSITVKSPKKTKFTAISPIDLEDFKKEAEKLNKISEQIKDNSIQEIPKTL</sequence>